<dbReference type="Proteomes" id="UP000474967">
    <property type="component" value="Unassembled WGS sequence"/>
</dbReference>
<evidence type="ECO:0000259" key="5">
    <source>
        <dbReference type="PROSITE" id="PS50042"/>
    </source>
</evidence>
<dbReference type="InterPro" id="IPR014710">
    <property type="entry name" value="RmlC-like_jellyroll"/>
</dbReference>
<dbReference type="SUPFAM" id="SSF51905">
    <property type="entry name" value="FAD/NAD(P)-binding domain"/>
    <property type="match status" value="1"/>
</dbReference>
<evidence type="ECO:0000256" key="1">
    <source>
        <dbReference type="ARBA" id="ARBA00022630"/>
    </source>
</evidence>
<dbReference type="Pfam" id="PF00027">
    <property type="entry name" value="cNMP_binding"/>
    <property type="match status" value="1"/>
</dbReference>
<dbReference type="PRINTS" id="PR00469">
    <property type="entry name" value="PNDRDTASEII"/>
</dbReference>
<feature type="region of interest" description="Disordered" evidence="4">
    <location>
        <begin position="1"/>
        <end position="21"/>
    </location>
</feature>
<dbReference type="PANTHER" id="PTHR48105">
    <property type="entry name" value="THIOREDOXIN REDUCTASE 1-RELATED-RELATED"/>
    <property type="match status" value="1"/>
</dbReference>
<keyword evidence="2" id="KW-0560">Oxidoreductase</keyword>
<keyword evidence="1" id="KW-0285">Flavoprotein</keyword>
<dbReference type="SUPFAM" id="SSF51206">
    <property type="entry name" value="cAMP-binding domain-like"/>
    <property type="match status" value="1"/>
</dbReference>
<dbReference type="EMBL" id="JAAGWY010000001">
    <property type="protein sequence ID" value="NEN05699.1"/>
    <property type="molecule type" value="Genomic_DNA"/>
</dbReference>
<dbReference type="InterPro" id="IPR000595">
    <property type="entry name" value="cNMP-bd_dom"/>
</dbReference>
<dbReference type="PRINTS" id="PR00368">
    <property type="entry name" value="FADPNR"/>
</dbReference>
<comment type="caution">
    <text evidence="6">The sequence shown here is derived from an EMBL/GenBank/DDBJ whole genome shotgun (WGS) entry which is preliminary data.</text>
</comment>
<gene>
    <name evidence="6" type="ORF">G3T36_07420</name>
</gene>
<name>A0A6L9XWA0_9MICO</name>
<dbReference type="InterPro" id="IPR018490">
    <property type="entry name" value="cNMP-bd_dom_sf"/>
</dbReference>
<sequence>MSAPGKQSPAVETPDTLGAFPRLTPVQLQTLSEVGTTASVSEGQVLARAGEPLGSFFVVVEGRVMVHSGDPDLLESDQEPRRDEPGDAAAQIEIHGPGRFVGDIGLLEGQPSFATIVALERGRVLEVPIDELERIVTGDPLIGDLILRAYLIRRSMAIGYGSGLRVIGSRFSPDTRRLLDFAARNRVPHRLLDLERDPAAEAIVRRMGLDVADVPVVIVAGSRILRNPSIVEVSQALGLRRIRPPATSDVLVVGAGPAGLATAVYAASDGLSVVLSDAVATGGQAARSARIENYLGFPSGISGAELAERANLQVVKFGATLFAPSTALEFTSDGGALNVRFSDGTSVSPKTVVVASGMEYNRLAVENLDRFEYTSVYYAATINEARECGTDPVVVVGGGNSAGQAAVFLAGTASHVHLIARGSDLTASMSRYLIAQVESHPRISVHRQTVVARANGTTRLESIIVEHLGSGTREEIATAFLFVFIGATPATGWLGPDIERDEHGYLITGPHAESSSSRRHPLETSVPGVFAVGDARSGSVKRMSAAIGEGASVVRMVHDHLETGGSRL</sequence>
<reference evidence="6 7" key="1">
    <citation type="journal article" date="2014" name="J. Microbiol.">
        <title>Diaminobutyricibacter tongyongensis gen. nov., sp. nov. and Homoserinibacter gongjuensis gen. nov., sp. nov. belong to the family Microbacteriaceae.</title>
        <authorList>
            <person name="Kim S.J."/>
            <person name="Ahn J.H."/>
            <person name="Weon H.Y."/>
            <person name="Hamada M."/>
            <person name="Suzuki K."/>
            <person name="Kwon S.W."/>
        </authorList>
    </citation>
    <scope>NUCLEOTIDE SEQUENCE [LARGE SCALE GENOMIC DNA]</scope>
    <source>
        <strain evidence="6 7">NBRC 108724</strain>
    </source>
</reference>
<evidence type="ECO:0000313" key="7">
    <source>
        <dbReference type="Proteomes" id="UP000474967"/>
    </source>
</evidence>
<keyword evidence="7" id="KW-1185">Reference proteome</keyword>
<dbReference type="Pfam" id="PF07992">
    <property type="entry name" value="Pyr_redox_2"/>
    <property type="match status" value="1"/>
</dbReference>
<feature type="domain" description="Cyclic nucleotide-binding" evidence="5">
    <location>
        <begin position="19"/>
        <end position="153"/>
    </location>
</feature>
<evidence type="ECO:0000256" key="3">
    <source>
        <dbReference type="ARBA" id="ARBA00048132"/>
    </source>
</evidence>
<evidence type="ECO:0000256" key="4">
    <source>
        <dbReference type="SAM" id="MobiDB-lite"/>
    </source>
</evidence>
<dbReference type="InterPro" id="IPR023753">
    <property type="entry name" value="FAD/NAD-binding_dom"/>
</dbReference>
<dbReference type="SMART" id="SM00100">
    <property type="entry name" value="cNMP"/>
    <property type="match status" value="1"/>
</dbReference>
<accession>A0A6L9XWA0</accession>
<proteinExistence type="predicted"/>
<dbReference type="GO" id="GO:0004791">
    <property type="term" value="F:thioredoxin-disulfide reductase (NADPH) activity"/>
    <property type="evidence" value="ECO:0007669"/>
    <property type="project" value="UniProtKB-EC"/>
</dbReference>
<comment type="catalytic activity">
    <reaction evidence="3">
        <text>[thioredoxin]-dithiol + NADP(+) = [thioredoxin]-disulfide + NADPH + H(+)</text>
        <dbReference type="Rhea" id="RHEA:20345"/>
        <dbReference type="Rhea" id="RHEA-COMP:10698"/>
        <dbReference type="Rhea" id="RHEA-COMP:10700"/>
        <dbReference type="ChEBI" id="CHEBI:15378"/>
        <dbReference type="ChEBI" id="CHEBI:29950"/>
        <dbReference type="ChEBI" id="CHEBI:50058"/>
        <dbReference type="ChEBI" id="CHEBI:57783"/>
        <dbReference type="ChEBI" id="CHEBI:58349"/>
        <dbReference type="EC" id="1.8.1.9"/>
    </reaction>
</comment>
<dbReference type="InterPro" id="IPR050097">
    <property type="entry name" value="Ferredoxin-NADP_redctase_2"/>
</dbReference>
<protein>
    <submittedName>
        <fullName evidence="6">FAD-dependent oxidoreductase</fullName>
    </submittedName>
</protein>
<evidence type="ECO:0000313" key="6">
    <source>
        <dbReference type="EMBL" id="NEN05699.1"/>
    </source>
</evidence>
<dbReference type="AlphaFoldDB" id="A0A6L9XWA0"/>
<dbReference type="InterPro" id="IPR036188">
    <property type="entry name" value="FAD/NAD-bd_sf"/>
</dbReference>
<organism evidence="6 7">
    <name type="scientific">Leifsonia tongyongensis</name>
    <dbReference type="NCBI Taxonomy" id="1268043"/>
    <lineage>
        <taxon>Bacteria</taxon>
        <taxon>Bacillati</taxon>
        <taxon>Actinomycetota</taxon>
        <taxon>Actinomycetes</taxon>
        <taxon>Micrococcales</taxon>
        <taxon>Microbacteriaceae</taxon>
        <taxon>Leifsonia</taxon>
    </lineage>
</organism>
<dbReference type="CDD" id="cd00038">
    <property type="entry name" value="CAP_ED"/>
    <property type="match status" value="1"/>
</dbReference>
<dbReference type="RefSeq" id="WP_163288877.1">
    <property type="nucleotide sequence ID" value="NZ_JAAGWY010000001.1"/>
</dbReference>
<dbReference type="PROSITE" id="PS50042">
    <property type="entry name" value="CNMP_BINDING_3"/>
    <property type="match status" value="1"/>
</dbReference>
<evidence type="ECO:0000256" key="2">
    <source>
        <dbReference type="ARBA" id="ARBA00023002"/>
    </source>
</evidence>
<dbReference type="Gene3D" id="2.60.120.10">
    <property type="entry name" value="Jelly Rolls"/>
    <property type="match status" value="1"/>
</dbReference>
<dbReference type="Gene3D" id="3.50.50.60">
    <property type="entry name" value="FAD/NAD(P)-binding domain"/>
    <property type="match status" value="2"/>
</dbReference>